<evidence type="ECO:0000313" key="2">
    <source>
        <dbReference type="EMBL" id="MCW1072276.1"/>
    </source>
</evidence>
<keyword evidence="4" id="KW-1185">Reference proteome</keyword>
<dbReference type="EMBL" id="JAPAIK010000021">
    <property type="protein sequence ID" value="MCW1072276.1"/>
    <property type="molecule type" value="Genomic_DNA"/>
</dbReference>
<dbReference type="EMBL" id="JAPAHU010000012">
    <property type="protein sequence ID" value="MCW1042333.1"/>
    <property type="molecule type" value="Genomic_DNA"/>
</dbReference>
<dbReference type="Proteomes" id="UP001526076">
    <property type="component" value="Unassembled WGS sequence"/>
</dbReference>
<dbReference type="Proteomes" id="UP001208853">
    <property type="component" value="Unassembled WGS sequence"/>
</dbReference>
<reference evidence="3" key="1">
    <citation type="submission" date="2020-02" db="EMBL/GenBank/DDBJ databases">
        <title>Antibiotic resistance/susceptibility profiles of lactic acid-producing cocci isolated from the human vagina, and analysis of the genetic basis of atypical resistances.</title>
        <authorList>
            <person name="Sirichoat A."/>
            <person name="Florez A.B."/>
            <person name="Vazquez L."/>
            <person name="Buppasiri P."/>
            <person name="Panya M."/>
            <person name="Lulitanond V."/>
            <person name="Mayo B."/>
        </authorList>
    </citation>
    <scope>NUCLEOTIDE SEQUENCE</scope>
    <source>
        <strain evidence="3">VA01-10AN</strain>
    </source>
</reference>
<gene>
    <name evidence="3" type="ORF">G5T13_06115</name>
    <name evidence="1" type="ORF">OJ597_07750</name>
    <name evidence="2" type="ORF">OJ930_04310</name>
</gene>
<organism evidence="3">
    <name type="scientific">Streptococcus anginosus</name>
    <dbReference type="NCBI Taxonomy" id="1328"/>
    <lineage>
        <taxon>Bacteria</taxon>
        <taxon>Bacillati</taxon>
        <taxon>Bacillota</taxon>
        <taxon>Bacilli</taxon>
        <taxon>Lactobacillales</taxon>
        <taxon>Streptococcaceae</taxon>
        <taxon>Streptococcus</taxon>
        <taxon>Streptococcus anginosus group</taxon>
    </lineage>
</organism>
<dbReference type="AlphaFoldDB" id="A0A6G4MZ27"/>
<evidence type="ECO:0000313" key="4">
    <source>
        <dbReference type="Proteomes" id="UP001526076"/>
    </source>
</evidence>
<comment type="caution">
    <text evidence="3">The sequence shown here is derived from an EMBL/GenBank/DDBJ whole genome shotgun (WGS) entry which is preliminary data.</text>
</comment>
<name>A0A6G4MZ27_STRAP</name>
<dbReference type="EMBL" id="JAAJBG010000009">
    <property type="protein sequence ID" value="NGG16194.1"/>
    <property type="molecule type" value="Genomic_DNA"/>
</dbReference>
<dbReference type="RefSeq" id="WP_024052894.1">
    <property type="nucleotide sequence ID" value="NZ_CP118029.1"/>
</dbReference>
<accession>A0A6G4MZ27</accession>
<evidence type="ECO:0000313" key="1">
    <source>
        <dbReference type="EMBL" id="MCW1042333.1"/>
    </source>
</evidence>
<sequence>MFRKEKNIDNEVVLNLSKDWDVEVTLAKILGLKEIQKKKRVGLSKRT</sequence>
<reference evidence="1 4" key="2">
    <citation type="submission" date="2022-10" db="EMBL/GenBank/DDBJ databases">
        <title>Comparative genomic study of S. anginosus.</title>
        <authorList>
            <person name="Prasad A."/>
            <person name="Ene A."/>
            <person name="Jablonska S."/>
            <person name="Du J."/>
            <person name="Wolfe A.J."/>
            <person name="Putonti C."/>
        </authorList>
    </citation>
    <scope>NUCLEOTIDE SEQUENCE [LARGE SCALE GENOMIC DNA]</scope>
    <source>
        <strain evidence="2">UMB6888</strain>
        <strain evidence="1 4">UMB9231</strain>
    </source>
</reference>
<proteinExistence type="predicted"/>
<evidence type="ECO:0000313" key="3">
    <source>
        <dbReference type="EMBL" id="NGG16194.1"/>
    </source>
</evidence>
<protein>
    <submittedName>
        <fullName evidence="3">Uncharacterized protein</fullName>
    </submittedName>
</protein>